<feature type="domain" description="Response regulatory" evidence="3">
    <location>
        <begin position="4"/>
        <end position="116"/>
    </location>
</feature>
<dbReference type="Gene3D" id="3.40.50.2300">
    <property type="match status" value="1"/>
</dbReference>
<evidence type="ECO:0000256" key="2">
    <source>
        <dbReference type="PROSITE-ProRule" id="PRU00169"/>
    </source>
</evidence>
<dbReference type="Proteomes" id="UP000523079">
    <property type="component" value="Unassembled WGS sequence"/>
</dbReference>
<dbReference type="AlphaFoldDB" id="A0A7W3IRF5"/>
<proteinExistence type="predicted"/>
<dbReference type="PANTHER" id="PTHR44591">
    <property type="entry name" value="STRESS RESPONSE REGULATOR PROTEIN 1"/>
    <property type="match status" value="1"/>
</dbReference>
<keyword evidence="5" id="KW-1185">Reference proteome</keyword>
<dbReference type="Pfam" id="PF00072">
    <property type="entry name" value="Response_reg"/>
    <property type="match status" value="1"/>
</dbReference>
<dbReference type="InterPro" id="IPR011006">
    <property type="entry name" value="CheY-like_superfamily"/>
</dbReference>
<accession>A0A7W3IRF5</accession>
<evidence type="ECO:0000259" key="3">
    <source>
        <dbReference type="PROSITE" id="PS50110"/>
    </source>
</evidence>
<evidence type="ECO:0000313" key="4">
    <source>
        <dbReference type="EMBL" id="MBA8793886.1"/>
    </source>
</evidence>
<feature type="modified residue" description="4-aspartylphosphate" evidence="2">
    <location>
        <position position="53"/>
    </location>
</feature>
<organism evidence="4 5">
    <name type="scientific">Microlunatus kandeliicorticis</name>
    <dbReference type="NCBI Taxonomy" id="1759536"/>
    <lineage>
        <taxon>Bacteria</taxon>
        <taxon>Bacillati</taxon>
        <taxon>Actinomycetota</taxon>
        <taxon>Actinomycetes</taxon>
        <taxon>Propionibacteriales</taxon>
        <taxon>Propionibacteriaceae</taxon>
        <taxon>Microlunatus</taxon>
    </lineage>
</organism>
<dbReference type="SMART" id="SM00448">
    <property type="entry name" value="REC"/>
    <property type="match status" value="1"/>
</dbReference>
<dbReference type="CDD" id="cd00156">
    <property type="entry name" value="REC"/>
    <property type="match status" value="1"/>
</dbReference>
<keyword evidence="1 2" id="KW-0597">Phosphoprotein</keyword>
<dbReference type="InterPro" id="IPR001789">
    <property type="entry name" value="Sig_transdc_resp-reg_receiver"/>
</dbReference>
<gene>
    <name evidence="4" type="ORF">FHX74_001491</name>
</gene>
<dbReference type="InterPro" id="IPR050595">
    <property type="entry name" value="Bact_response_regulator"/>
</dbReference>
<reference evidence="4 5" key="1">
    <citation type="submission" date="2020-07" db="EMBL/GenBank/DDBJ databases">
        <title>Sequencing the genomes of 1000 actinobacteria strains.</title>
        <authorList>
            <person name="Klenk H.-P."/>
        </authorList>
    </citation>
    <scope>NUCLEOTIDE SEQUENCE [LARGE SCALE GENOMIC DNA]</scope>
    <source>
        <strain evidence="4 5">DSM 100723</strain>
    </source>
</reference>
<dbReference type="PROSITE" id="PS50110">
    <property type="entry name" value="RESPONSE_REGULATORY"/>
    <property type="match status" value="1"/>
</dbReference>
<dbReference type="PANTHER" id="PTHR44591:SF21">
    <property type="entry name" value="TWO-COMPONENT RESPONSE REGULATOR"/>
    <property type="match status" value="1"/>
</dbReference>
<sequence>MTDRALVVENEPDVASLFVHHLGRMGFDCTATDSAEGALDLLDHEDFDLAVVDILLPGMTGSELIDRVRSGSRHPDLAIVASSILDLQDLPGIGADATLGKPFRAQSVAQAVAKAQRAVQARTAGRKDRNV</sequence>
<comment type="caution">
    <text evidence="4">The sequence shown here is derived from an EMBL/GenBank/DDBJ whole genome shotgun (WGS) entry which is preliminary data.</text>
</comment>
<evidence type="ECO:0000313" key="5">
    <source>
        <dbReference type="Proteomes" id="UP000523079"/>
    </source>
</evidence>
<dbReference type="EMBL" id="JACGWT010000002">
    <property type="protein sequence ID" value="MBA8793886.1"/>
    <property type="molecule type" value="Genomic_DNA"/>
</dbReference>
<dbReference type="RefSeq" id="WP_182559434.1">
    <property type="nucleotide sequence ID" value="NZ_JACGWT010000002.1"/>
</dbReference>
<protein>
    <submittedName>
        <fullName evidence="4">CheY-like chemotaxis protein</fullName>
    </submittedName>
</protein>
<evidence type="ECO:0000256" key="1">
    <source>
        <dbReference type="ARBA" id="ARBA00022553"/>
    </source>
</evidence>
<dbReference type="SUPFAM" id="SSF52172">
    <property type="entry name" value="CheY-like"/>
    <property type="match status" value="1"/>
</dbReference>
<dbReference type="GO" id="GO:0000160">
    <property type="term" value="P:phosphorelay signal transduction system"/>
    <property type="evidence" value="ECO:0007669"/>
    <property type="project" value="InterPro"/>
</dbReference>
<name>A0A7W3IRF5_9ACTN</name>